<evidence type="ECO:0000256" key="1">
    <source>
        <dbReference type="SAM" id="MobiDB-lite"/>
    </source>
</evidence>
<gene>
    <name evidence="2" type="ORF">A3F84_01485</name>
</gene>
<dbReference type="AlphaFoldDB" id="A0A1F6D201"/>
<dbReference type="EMBL" id="MFKF01000076">
    <property type="protein sequence ID" value="OGG55459.1"/>
    <property type="molecule type" value="Genomic_DNA"/>
</dbReference>
<comment type="caution">
    <text evidence="2">The sequence shown here is derived from an EMBL/GenBank/DDBJ whole genome shotgun (WGS) entry which is preliminary data.</text>
</comment>
<dbReference type="Proteomes" id="UP000178606">
    <property type="component" value="Unassembled WGS sequence"/>
</dbReference>
<reference evidence="2 3" key="1">
    <citation type="journal article" date="2016" name="Nat. Commun.">
        <title>Thousands of microbial genomes shed light on interconnected biogeochemical processes in an aquifer system.</title>
        <authorList>
            <person name="Anantharaman K."/>
            <person name="Brown C.T."/>
            <person name="Hug L.A."/>
            <person name="Sharon I."/>
            <person name="Castelle C.J."/>
            <person name="Probst A.J."/>
            <person name="Thomas B.C."/>
            <person name="Singh A."/>
            <person name="Wilkins M.J."/>
            <person name="Karaoz U."/>
            <person name="Brodie E.L."/>
            <person name="Williams K.H."/>
            <person name="Hubbard S.S."/>
            <person name="Banfield J.F."/>
        </authorList>
    </citation>
    <scope>NUCLEOTIDE SEQUENCE [LARGE SCALE GENOMIC DNA]</scope>
    <source>
        <strain evidence="3">RIFCSPLOWO2_12_FULL_64_10</strain>
    </source>
</reference>
<proteinExistence type="predicted"/>
<evidence type="ECO:0000313" key="2">
    <source>
        <dbReference type="EMBL" id="OGG55459.1"/>
    </source>
</evidence>
<accession>A0A1F6D201</accession>
<feature type="region of interest" description="Disordered" evidence="1">
    <location>
        <begin position="68"/>
        <end position="92"/>
    </location>
</feature>
<name>A0A1F6D201_HANXR</name>
<organism evidence="2 3">
    <name type="scientific">Handelsmanbacteria sp. (strain RIFCSPLOWO2_12_FULL_64_10)</name>
    <dbReference type="NCBI Taxonomy" id="1817868"/>
    <lineage>
        <taxon>Bacteria</taxon>
        <taxon>Candidatus Handelsmaniibacteriota</taxon>
    </lineage>
</organism>
<sequence>MPTASIQTDSFKDLVDQFSFARGMPRQRFVFVPQPVMGKSPAELRAYVDGRDPITGRPVMEEVIEALTRPLSEEERRGGRSDRSTPRLVEPDTEEDLHRLFLENQWTDRLPVVLPTEERVARMLAATSHRPDEVVGRMRPTSTREAWEYTVEKVAVNAVMSGARPEYFPVILALASTCATARGSTTSSAAAMVVVNGPIRREIGMNWGTGAMGPYNPANATIGRAYGLLSQNLQGGSEPGKTYVGSQGNNYAYNNVCFAENEERSPWTPFHAQHGFKPGESVVSAFGGCRSTAFTLGLREKHWREHVIYLLRGMDPHTGATFILDPITARQFIDRGGFDTKEKLIQWVHENATLPAGIYWDYQLIQNYVYPRALNGVEPYATKLKAADDELIPMFRPSDIHVVVVGGETNGYWRIMGCGYQKSASVDAWR</sequence>
<evidence type="ECO:0000313" key="3">
    <source>
        <dbReference type="Proteomes" id="UP000178606"/>
    </source>
</evidence>
<protein>
    <recommendedName>
        <fullName evidence="4">Thiol-disulfide oxidoreductase</fullName>
    </recommendedName>
</protein>
<feature type="compositionally biased region" description="Basic and acidic residues" evidence="1">
    <location>
        <begin position="71"/>
        <end position="85"/>
    </location>
</feature>
<evidence type="ECO:0008006" key="4">
    <source>
        <dbReference type="Google" id="ProtNLM"/>
    </source>
</evidence>